<gene>
    <name evidence="1" type="ORF">HMPREF0602_1397</name>
</gene>
<dbReference type="AlphaFoldDB" id="E0NA66"/>
<sequence length="49" mass="5383">MYCLRLRRLVLIFVNPLYQFRQSVGKAADAAVSGACLLFDFGNCNGVDG</sequence>
<dbReference type="HOGENOM" id="CLU_3138144_0_0_4"/>
<reference evidence="1 2" key="1">
    <citation type="submission" date="2010-07" db="EMBL/GenBank/DDBJ databases">
        <authorList>
            <person name="Muzny D."/>
            <person name="Qin X."/>
            <person name="Deng J."/>
            <person name="Jiang H."/>
            <person name="Liu Y."/>
            <person name="Qu J."/>
            <person name="Song X.-Z."/>
            <person name="Zhang L."/>
            <person name="Thornton R."/>
            <person name="Coyle M."/>
            <person name="Francisco L."/>
            <person name="Jackson L."/>
            <person name="Javaid M."/>
            <person name="Korchina V."/>
            <person name="Kovar C."/>
            <person name="Mata R."/>
            <person name="Mathew T."/>
            <person name="Ngo R."/>
            <person name="Nguyen L."/>
            <person name="Nguyen N."/>
            <person name="Okwuonu G."/>
            <person name="Ongeri F."/>
            <person name="Pham C."/>
            <person name="Simmons D."/>
            <person name="Wilczek-Boney K."/>
            <person name="Hale W."/>
            <person name="Jakkamsetti A."/>
            <person name="Pham P."/>
            <person name="Ruth R."/>
            <person name="San Lucas F."/>
            <person name="Warren J."/>
            <person name="Zhang J."/>
            <person name="Zhao Z."/>
            <person name="Zhou C."/>
            <person name="Zhu D."/>
            <person name="Lee S."/>
            <person name="Bess C."/>
            <person name="Blankenburg K."/>
            <person name="Forbes L."/>
            <person name="Fu Q."/>
            <person name="Gubbala S."/>
            <person name="Hirani K."/>
            <person name="Jayaseelan J.C."/>
            <person name="Lara F."/>
            <person name="Munidasa M."/>
            <person name="Palculict T."/>
            <person name="Patil S."/>
            <person name="Pu L.-L."/>
            <person name="Saada N."/>
            <person name="Tang L."/>
            <person name="Weissenberger G."/>
            <person name="Zhu Y."/>
            <person name="Hemphill L."/>
            <person name="Shang Y."/>
            <person name="Youmans B."/>
            <person name="Ayvaz T."/>
            <person name="Ross M."/>
            <person name="Santibanez J."/>
            <person name="Aqrawi P."/>
            <person name="Gross S."/>
            <person name="Joshi V."/>
            <person name="Fowler G."/>
            <person name="Nazareth L."/>
            <person name="Reid J."/>
            <person name="Worley K."/>
            <person name="Petrosino J."/>
            <person name="Highlander S."/>
            <person name="Gibbs R."/>
        </authorList>
    </citation>
    <scope>NUCLEOTIDE SEQUENCE [LARGE SCALE GENOMIC DNA]</scope>
    <source>
        <strain evidence="1 2">ATCC 13091</strain>
    </source>
</reference>
<accession>E0NA66</accession>
<protein>
    <submittedName>
        <fullName evidence="1">Uncharacterized protein</fullName>
    </submittedName>
</protein>
<evidence type="ECO:0000313" key="1">
    <source>
        <dbReference type="EMBL" id="EFM04126.1"/>
    </source>
</evidence>
<comment type="caution">
    <text evidence="1">The sequence shown here is derived from an EMBL/GenBank/DDBJ whole genome shotgun (WGS) entry which is preliminary data.</text>
</comment>
<proteinExistence type="predicted"/>
<organism evidence="1 2">
    <name type="scientific">Neisseria meningitidis serogroup B (strain ATCC 13091 / M2091)</name>
    <dbReference type="NCBI Taxonomy" id="862513"/>
    <lineage>
        <taxon>Bacteria</taxon>
        <taxon>Pseudomonadati</taxon>
        <taxon>Pseudomonadota</taxon>
        <taxon>Betaproteobacteria</taxon>
        <taxon>Neisseriales</taxon>
        <taxon>Neisseriaceae</taxon>
        <taxon>Neisseria</taxon>
    </lineage>
</organism>
<dbReference type="EMBL" id="AEEF01000067">
    <property type="protein sequence ID" value="EFM04126.1"/>
    <property type="molecule type" value="Genomic_DNA"/>
</dbReference>
<name>E0NA66_NEIM3</name>
<dbReference type="Proteomes" id="UP000005526">
    <property type="component" value="Unassembled WGS sequence"/>
</dbReference>
<evidence type="ECO:0000313" key="2">
    <source>
        <dbReference type="Proteomes" id="UP000005526"/>
    </source>
</evidence>